<comment type="caution">
    <text evidence="1">The sequence shown here is derived from an EMBL/GenBank/DDBJ whole genome shotgun (WGS) entry which is preliminary data.</text>
</comment>
<accession>A0ABN1KF98</accession>
<evidence type="ECO:0008006" key="3">
    <source>
        <dbReference type="Google" id="ProtNLM"/>
    </source>
</evidence>
<proteinExistence type="predicted"/>
<evidence type="ECO:0000313" key="2">
    <source>
        <dbReference type="Proteomes" id="UP001500279"/>
    </source>
</evidence>
<gene>
    <name evidence="1" type="ORF">GCM10009107_51720</name>
</gene>
<sequence length="80" mass="8385">MGATGGMAGSEPCWSQAITGAGSAACALPRQATRPAIRLAIKLALARKRRENMGNEGRVVIGRMSFKVLGMRRGRSLGPC</sequence>
<dbReference type="EMBL" id="BAAAEW010000042">
    <property type="protein sequence ID" value="GAA0764970.1"/>
    <property type="molecule type" value="Genomic_DNA"/>
</dbReference>
<name>A0ABN1KF98_9BURK</name>
<dbReference type="Proteomes" id="UP001500279">
    <property type="component" value="Unassembled WGS sequence"/>
</dbReference>
<keyword evidence="2" id="KW-1185">Reference proteome</keyword>
<organism evidence="1 2">
    <name type="scientific">Ideonella azotifigens</name>
    <dbReference type="NCBI Taxonomy" id="513160"/>
    <lineage>
        <taxon>Bacteria</taxon>
        <taxon>Pseudomonadati</taxon>
        <taxon>Pseudomonadota</taxon>
        <taxon>Betaproteobacteria</taxon>
        <taxon>Burkholderiales</taxon>
        <taxon>Sphaerotilaceae</taxon>
        <taxon>Ideonella</taxon>
    </lineage>
</organism>
<reference evidence="1 2" key="1">
    <citation type="journal article" date="2019" name="Int. J. Syst. Evol. Microbiol.">
        <title>The Global Catalogue of Microorganisms (GCM) 10K type strain sequencing project: providing services to taxonomists for standard genome sequencing and annotation.</title>
        <authorList>
            <consortium name="The Broad Institute Genomics Platform"/>
            <consortium name="The Broad Institute Genome Sequencing Center for Infectious Disease"/>
            <person name="Wu L."/>
            <person name="Ma J."/>
        </authorList>
    </citation>
    <scope>NUCLEOTIDE SEQUENCE [LARGE SCALE GENOMIC DNA]</scope>
    <source>
        <strain evidence="1 2">JCM 15503</strain>
    </source>
</reference>
<protein>
    <recommendedName>
        <fullName evidence="3">ESPR domain-containing protein</fullName>
    </recommendedName>
</protein>
<evidence type="ECO:0000313" key="1">
    <source>
        <dbReference type="EMBL" id="GAA0764970.1"/>
    </source>
</evidence>